<dbReference type="RefSeq" id="WP_022995441.1">
    <property type="nucleotide sequence ID" value="NZ_CP012331.1"/>
</dbReference>
<dbReference type="Pfam" id="PF09997">
    <property type="entry name" value="DUF2238"/>
    <property type="match status" value="1"/>
</dbReference>
<feature type="transmembrane region" description="Helical" evidence="1">
    <location>
        <begin position="184"/>
        <end position="201"/>
    </location>
</feature>
<organism evidence="2 3">
    <name type="scientific">Alloalcanivorax xenomutans</name>
    <dbReference type="NCBI Taxonomy" id="1094342"/>
    <lineage>
        <taxon>Bacteria</taxon>
        <taxon>Pseudomonadati</taxon>
        <taxon>Pseudomonadota</taxon>
        <taxon>Gammaproteobacteria</taxon>
        <taxon>Oceanospirillales</taxon>
        <taxon>Alcanivoracaceae</taxon>
        <taxon>Alloalcanivorax</taxon>
    </lineage>
</organism>
<dbReference type="InterPro" id="IPR014509">
    <property type="entry name" value="YjdF-like"/>
</dbReference>
<keyword evidence="3" id="KW-1185">Reference proteome</keyword>
<dbReference type="GeneID" id="94686017"/>
<evidence type="ECO:0000313" key="2">
    <source>
        <dbReference type="EMBL" id="MCE7509084.1"/>
    </source>
</evidence>
<evidence type="ECO:0000313" key="3">
    <source>
        <dbReference type="Proteomes" id="UP001107961"/>
    </source>
</evidence>
<feature type="transmembrane region" description="Helical" evidence="1">
    <location>
        <begin position="137"/>
        <end position="164"/>
    </location>
</feature>
<feature type="transmembrane region" description="Helical" evidence="1">
    <location>
        <begin position="31"/>
        <end position="47"/>
    </location>
</feature>
<name>A0A9Q3ZG86_9GAMM</name>
<keyword evidence="1" id="KW-0812">Transmembrane</keyword>
<keyword evidence="1" id="KW-1133">Transmembrane helix</keyword>
<dbReference type="PIRSF" id="PIRSF020606">
    <property type="entry name" value="UCP020606"/>
    <property type="match status" value="1"/>
</dbReference>
<dbReference type="EMBL" id="JAJVKT010000011">
    <property type="protein sequence ID" value="MCE7509084.1"/>
    <property type="molecule type" value="Genomic_DNA"/>
</dbReference>
<feature type="transmembrane region" description="Helical" evidence="1">
    <location>
        <begin position="108"/>
        <end position="125"/>
    </location>
</feature>
<reference evidence="2" key="1">
    <citation type="submission" date="2022-01" db="EMBL/GenBank/DDBJ databases">
        <authorList>
            <person name="Karlyshev A.V."/>
            <person name="Jaspars M."/>
        </authorList>
    </citation>
    <scope>NUCLEOTIDE SEQUENCE</scope>
    <source>
        <strain evidence="2">AGSA3-2</strain>
    </source>
</reference>
<sequence>MSGRAVFMLLLSLLAVFVVWMAVEPHDRADWMLENALVLLAVVALIVTRRWFVFSNQAYLLIFAFLALHELGSHYTYSLVPYDPALRKLFGFSLDQLMGWERNQFDRLVHLAYGLLLTIPLFEFCRRAVGLGRGWGYVFASAIIMATSMLYELIEWIAAVWFGGDLGQAFLGTQGDIWDAQKDMALASIGAVLAVALHVLLQRRSAGADTGAPSR</sequence>
<keyword evidence="1" id="KW-0472">Membrane</keyword>
<feature type="transmembrane region" description="Helical" evidence="1">
    <location>
        <begin position="59"/>
        <end position="77"/>
    </location>
</feature>
<dbReference type="InterPro" id="IPR058534">
    <property type="entry name" value="YjdF"/>
</dbReference>
<comment type="caution">
    <text evidence="2">The sequence shown here is derived from an EMBL/GenBank/DDBJ whole genome shotgun (WGS) entry which is preliminary data.</text>
</comment>
<dbReference type="KEGG" id="axe:P40_06275"/>
<protein>
    <submittedName>
        <fullName evidence="2">DUF2238 domain-containing protein</fullName>
    </submittedName>
</protein>
<proteinExistence type="predicted"/>
<accession>A0A9Q3ZG86</accession>
<dbReference type="AlphaFoldDB" id="A0A9Q3ZG86"/>
<evidence type="ECO:0000256" key="1">
    <source>
        <dbReference type="SAM" id="Phobius"/>
    </source>
</evidence>
<gene>
    <name evidence="2" type="ORF">LZG35_10600</name>
</gene>
<dbReference type="Proteomes" id="UP001107961">
    <property type="component" value="Unassembled WGS sequence"/>
</dbReference>